<keyword evidence="3" id="KW-1185">Reference proteome</keyword>
<evidence type="ECO:0000259" key="1">
    <source>
        <dbReference type="Pfam" id="PF06568"/>
    </source>
</evidence>
<sequence>MFDSIRTKYRSWKTYQQTVNELSRLSNRELNDIGIGRGDIRFVARQQII</sequence>
<evidence type="ECO:0000313" key="2">
    <source>
        <dbReference type="EMBL" id="MXN64582.1"/>
    </source>
</evidence>
<reference evidence="2 3" key="1">
    <citation type="submission" date="2019-12" db="EMBL/GenBank/DDBJ databases">
        <authorList>
            <person name="Li M."/>
        </authorList>
    </citation>
    <scope>NUCLEOTIDE SEQUENCE [LARGE SCALE GENOMIC DNA]</scope>
    <source>
        <strain evidence="2 3">GBMRC 2046</strain>
    </source>
</reference>
<name>A0A7X3LT26_9HYPH</name>
<proteinExistence type="predicted"/>
<protein>
    <submittedName>
        <fullName evidence="2">DUF1127 domain-containing protein</fullName>
    </submittedName>
</protein>
<dbReference type="Proteomes" id="UP000433101">
    <property type="component" value="Unassembled WGS sequence"/>
</dbReference>
<dbReference type="RefSeq" id="WP_160774784.1">
    <property type="nucleotide sequence ID" value="NZ_WUMV01000002.1"/>
</dbReference>
<feature type="domain" description="YjiS-like" evidence="1">
    <location>
        <begin position="5"/>
        <end position="41"/>
    </location>
</feature>
<evidence type="ECO:0000313" key="3">
    <source>
        <dbReference type="Proteomes" id="UP000433101"/>
    </source>
</evidence>
<dbReference type="AlphaFoldDB" id="A0A7X3LT26"/>
<dbReference type="InterPro" id="IPR009506">
    <property type="entry name" value="YjiS-like"/>
</dbReference>
<gene>
    <name evidence="2" type="ORF">GR183_06665</name>
</gene>
<comment type="caution">
    <text evidence="2">The sequence shown here is derived from an EMBL/GenBank/DDBJ whole genome shotgun (WGS) entry which is preliminary data.</text>
</comment>
<dbReference type="Pfam" id="PF06568">
    <property type="entry name" value="YjiS-like"/>
    <property type="match status" value="1"/>
</dbReference>
<accession>A0A7X3LT26</accession>
<organism evidence="2 3">
    <name type="scientific">Stappia sediminis</name>
    <dbReference type="NCBI Taxonomy" id="2692190"/>
    <lineage>
        <taxon>Bacteria</taxon>
        <taxon>Pseudomonadati</taxon>
        <taxon>Pseudomonadota</taxon>
        <taxon>Alphaproteobacteria</taxon>
        <taxon>Hyphomicrobiales</taxon>
        <taxon>Stappiaceae</taxon>
        <taxon>Stappia</taxon>
    </lineage>
</organism>
<dbReference type="EMBL" id="WUMV01000002">
    <property type="protein sequence ID" value="MXN64582.1"/>
    <property type="molecule type" value="Genomic_DNA"/>
</dbReference>